<dbReference type="SUPFAM" id="SSF53213">
    <property type="entry name" value="LigB-like"/>
    <property type="match status" value="1"/>
</dbReference>
<dbReference type="EC" id="1.13.11.16" evidence="10"/>
<comment type="pathway">
    <text evidence="3 10">Aromatic compound metabolism; 3-phenylpropanoate degradation.</text>
</comment>
<dbReference type="HAMAP" id="MF_01653">
    <property type="entry name" value="MhpB"/>
    <property type="match status" value="1"/>
</dbReference>
<evidence type="ECO:0000256" key="2">
    <source>
        <dbReference type="ARBA" id="ARBA00001843"/>
    </source>
</evidence>
<evidence type="ECO:0000313" key="13">
    <source>
        <dbReference type="Proteomes" id="UP001597260"/>
    </source>
</evidence>
<dbReference type="GO" id="GO:0047070">
    <property type="term" value="F:3-carboxyethylcatechol 2,3-dioxygenase activity"/>
    <property type="evidence" value="ECO:0007669"/>
    <property type="project" value="UniProtKB-EC"/>
</dbReference>
<dbReference type="Proteomes" id="UP001597260">
    <property type="component" value="Unassembled WGS sequence"/>
</dbReference>
<keyword evidence="9 10" id="KW-0408">Iron</keyword>
<evidence type="ECO:0000256" key="10">
    <source>
        <dbReference type="HAMAP-Rule" id="MF_01653"/>
    </source>
</evidence>
<evidence type="ECO:0000256" key="9">
    <source>
        <dbReference type="ARBA" id="ARBA00023004"/>
    </source>
</evidence>
<feature type="active site" description="Proton acceptor" evidence="10">
    <location>
        <position position="179"/>
    </location>
</feature>
<gene>
    <name evidence="10" type="primary">mhpB</name>
    <name evidence="12" type="ORF">ACFQ4H_22480</name>
</gene>
<keyword evidence="13" id="KW-1185">Reference proteome</keyword>
<evidence type="ECO:0000256" key="5">
    <source>
        <dbReference type="ARBA" id="ARBA00011881"/>
    </source>
</evidence>
<name>A0ABW3YHD1_9ACTN</name>
<evidence type="ECO:0000256" key="7">
    <source>
        <dbReference type="ARBA" id="ARBA00022964"/>
    </source>
</evidence>
<protein>
    <recommendedName>
        <fullName evidence="10">2,3-dihydroxyphenylpropionate/2,3-dihydroxicinnamic acid 1,2-dioxygenase</fullName>
        <ecNumber evidence="10">1.13.11.16</ecNumber>
    </recommendedName>
    <alternativeName>
        <fullName evidence="10">3-carboxyethylcatechol 2,3-dioxygenase</fullName>
    </alternativeName>
</protein>
<comment type="cofactor">
    <cofactor evidence="10">
        <name>Fe(2+)</name>
        <dbReference type="ChEBI" id="CHEBI:29033"/>
    </cofactor>
</comment>
<comment type="similarity">
    <text evidence="4 10">Belongs to the LigB/MhpB extradiol dioxygenase family.</text>
</comment>
<comment type="catalytic activity">
    <reaction evidence="1 10">
        <text>(2E)-3-(2,3-dihydroxyphenyl)prop-2-enoate + O2 = (2Z,4E,7E)-2-hydroxy-6-oxonona-2,4,7-trienedioate + H(+)</text>
        <dbReference type="Rhea" id="RHEA:25054"/>
        <dbReference type="ChEBI" id="CHEBI:15378"/>
        <dbReference type="ChEBI" id="CHEBI:15379"/>
        <dbReference type="ChEBI" id="CHEBI:58642"/>
        <dbReference type="ChEBI" id="CHEBI:66888"/>
        <dbReference type="EC" id="1.13.11.16"/>
    </reaction>
</comment>
<keyword evidence="8 10" id="KW-0560">Oxidoreductase</keyword>
<dbReference type="Gene3D" id="3.40.830.10">
    <property type="entry name" value="LigB-like"/>
    <property type="match status" value="1"/>
</dbReference>
<evidence type="ECO:0000259" key="11">
    <source>
        <dbReference type="Pfam" id="PF02900"/>
    </source>
</evidence>
<evidence type="ECO:0000256" key="8">
    <source>
        <dbReference type="ARBA" id="ARBA00023002"/>
    </source>
</evidence>
<dbReference type="CDD" id="cd07365">
    <property type="entry name" value="MhpB_like"/>
    <property type="match status" value="1"/>
</dbReference>
<keyword evidence="6 10" id="KW-0058">Aromatic hydrocarbons catabolism</keyword>
<dbReference type="NCBIfam" id="NF009909">
    <property type="entry name" value="PRK13370.1-3"/>
    <property type="match status" value="1"/>
</dbReference>
<feature type="domain" description="Extradiol ring-cleavage dioxygenase class III enzyme subunit B" evidence="11">
    <location>
        <begin position="6"/>
        <end position="306"/>
    </location>
</feature>
<comment type="function">
    <text evidence="10">Catalyzes the non-heme iron(II)-dependent oxidative cleavage of 2,3-dihydroxyphenylpropionic acid and 2,3-dihydroxicinnamic acid into 2-hydroxy-6-ketononadienedioate and 2-hydroxy-6-ketononatrienedioate, respectively.</text>
</comment>
<dbReference type="EMBL" id="JBHTMP010000038">
    <property type="protein sequence ID" value="MFD1323859.1"/>
    <property type="molecule type" value="Genomic_DNA"/>
</dbReference>
<comment type="subunit">
    <text evidence="5 10">Homotetramer.</text>
</comment>
<evidence type="ECO:0000256" key="1">
    <source>
        <dbReference type="ARBA" id="ARBA00001748"/>
    </source>
</evidence>
<evidence type="ECO:0000256" key="3">
    <source>
        <dbReference type="ARBA" id="ARBA00005207"/>
    </source>
</evidence>
<comment type="catalytic activity">
    <reaction evidence="2 10">
        <text>3-(2,3-dihydroxyphenyl)propanoate + O2 = (2Z,4E)-2-hydroxy-6-oxonona-2,4-dienedioate + H(+)</text>
        <dbReference type="Rhea" id="RHEA:23840"/>
        <dbReference type="ChEBI" id="CHEBI:15378"/>
        <dbReference type="ChEBI" id="CHEBI:15379"/>
        <dbReference type="ChEBI" id="CHEBI:46951"/>
        <dbReference type="ChEBI" id="CHEBI:66887"/>
        <dbReference type="EC" id="1.13.11.16"/>
    </reaction>
</comment>
<comment type="caution">
    <text evidence="12">The sequence shown here is derived from an EMBL/GenBank/DDBJ whole genome shotgun (WGS) entry which is preliminary data.</text>
</comment>
<feature type="active site" description="Proton donor" evidence="10">
    <location>
        <position position="115"/>
    </location>
</feature>
<dbReference type="RefSeq" id="WP_377573518.1">
    <property type="nucleotide sequence ID" value="NZ_JBHTMP010000038.1"/>
</dbReference>
<evidence type="ECO:0000313" key="12">
    <source>
        <dbReference type="EMBL" id="MFD1323859.1"/>
    </source>
</evidence>
<evidence type="ECO:0000256" key="4">
    <source>
        <dbReference type="ARBA" id="ARBA00007030"/>
    </source>
</evidence>
<organism evidence="12 13">
    <name type="scientific">Micromonospora sonneratiae</name>
    <dbReference type="NCBI Taxonomy" id="1184706"/>
    <lineage>
        <taxon>Bacteria</taxon>
        <taxon>Bacillati</taxon>
        <taxon>Actinomycetota</taxon>
        <taxon>Actinomycetes</taxon>
        <taxon>Micromonosporales</taxon>
        <taxon>Micromonosporaceae</taxon>
        <taxon>Micromonospora</taxon>
    </lineage>
</organism>
<reference evidence="13" key="1">
    <citation type="journal article" date="2019" name="Int. J. Syst. Evol. Microbiol.">
        <title>The Global Catalogue of Microorganisms (GCM) 10K type strain sequencing project: providing services to taxonomists for standard genome sequencing and annotation.</title>
        <authorList>
            <consortium name="The Broad Institute Genomics Platform"/>
            <consortium name="The Broad Institute Genome Sequencing Center for Infectious Disease"/>
            <person name="Wu L."/>
            <person name="Ma J."/>
        </authorList>
    </citation>
    <scope>NUCLEOTIDE SEQUENCE [LARGE SCALE GENOMIC DNA]</scope>
    <source>
        <strain evidence="13">JCM 31037</strain>
    </source>
</reference>
<dbReference type="InterPro" id="IPR023789">
    <property type="entry name" value="DHPP/DHXA_dioxygenase"/>
</dbReference>
<dbReference type="InterPro" id="IPR004183">
    <property type="entry name" value="Xdiol_dOase_suB"/>
</dbReference>
<sequence length="314" mass="34219">MTFALVCMSHSPLLEFSEAPQEVLDEVHGAFGAARDFVTEFDPDLIVSFAPDHYNGFFYELMPQFCIGYEATSVGDYDSETGPLDVPAELAQGLAVSVIEAGLDCAISLKMEVDHGAVQPLELLFGGIARKPVIPIFVNSVAPPFAPMRRIRLFGRAVGDYLRSLDARVLVIGSGGLSHDPPVPQIATATEDQRKLLLNGRHPTAQARAARQQRVIDEARAFARGESAIMDLNPEWDRNLMAILASGELDQLDGWTAAQMAAEAGKSSHEVRTWVAAHNAMQAAVGEYEATYSYYRPIRELITGFGVTTVVPKR</sequence>
<accession>A0ABW3YHD1</accession>
<proteinExistence type="inferred from homology"/>
<dbReference type="Pfam" id="PF02900">
    <property type="entry name" value="LigB"/>
    <property type="match status" value="1"/>
</dbReference>
<dbReference type="NCBIfam" id="NF009910">
    <property type="entry name" value="PRK13370.1-4"/>
    <property type="match status" value="1"/>
</dbReference>
<keyword evidence="7 10" id="KW-0223">Dioxygenase</keyword>
<evidence type="ECO:0000256" key="6">
    <source>
        <dbReference type="ARBA" id="ARBA00022797"/>
    </source>
</evidence>